<dbReference type="PROSITE" id="PS00166">
    <property type="entry name" value="ENOYL_COA_HYDRATASE"/>
    <property type="match status" value="1"/>
</dbReference>
<dbReference type="InterPro" id="IPR018376">
    <property type="entry name" value="Enoyl-CoA_hyd/isom_CS"/>
</dbReference>
<dbReference type="SUPFAM" id="SSF52096">
    <property type="entry name" value="ClpP/crotonase"/>
    <property type="match status" value="1"/>
</dbReference>
<dbReference type="InterPro" id="IPR029045">
    <property type="entry name" value="ClpP/crotonase-like_dom_sf"/>
</dbReference>
<keyword evidence="2" id="KW-0443">Lipid metabolism</keyword>
<dbReference type="GO" id="GO:0016829">
    <property type="term" value="F:lyase activity"/>
    <property type="evidence" value="ECO:0007669"/>
    <property type="project" value="UniProtKB-KW"/>
</dbReference>
<dbReference type="GO" id="GO:0006635">
    <property type="term" value="P:fatty acid beta-oxidation"/>
    <property type="evidence" value="ECO:0007669"/>
    <property type="project" value="TreeGrafter"/>
</dbReference>
<organism evidence="5">
    <name type="scientific">freshwater metagenome</name>
    <dbReference type="NCBI Taxonomy" id="449393"/>
    <lineage>
        <taxon>unclassified sequences</taxon>
        <taxon>metagenomes</taxon>
        <taxon>ecological metagenomes</taxon>
    </lineage>
</organism>
<dbReference type="InterPro" id="IPR001753">
    <property type="entry name" value="Enoyl-CoA_hydra/iso"/>
</dbReference>
<dbReference type="AlphaFoldDB" id="A0A6J7JUS2"/>
<dbReference type="NCBIfam" id="NF005891">
    <property type="entry name" value="PRK07854.1"/>
    <property type="match status" value="1"/>
</dbReference>
<evidence type="ECO:0000256" key="1">
    <source>
        <dbReference type="ARBA" id="ARBA00005254"/>
    </source>
</evidence>
<dbReference type="Pfam" id="PF00378">
    <property type="entry name" value="ECH_1"/>
    <property type="match status" value="1"/>
</dbReference>
<dbReference type="PANTHER" id="PTHR11941:SF169">
    <property type="entry name" value="(7AS)-7A-METHYL-1,5-DIOXO-2,3,5,6,7,7A-HEXAHYDRO-1H-INDENE-CARBOXYL-COA HYDROLASE"/>
    <property type="match status" value="1"/>
</dbReference>
<name>A0A6J7JUS2_9ZZZZ</name>
<evidence type="ECO:0000313" key="5">
    <source>
        <dbReference type="EMBL" id="CAB4947005.1"/>
    </source>
</evidence>
<dbReference type="CDD" id="cd06558">
    <property type="entry name" value="crotonase-like"/>
    <property type="match status" value="1"/>
</dbReference>
<comment type="similarity">
    <text evidence="1">Belongs to the enoyl-CoA hydratase/isomerase family.</text>
</comment>
<gene>
    <name evidence="4" type="ORF">UFOPK1392_01366</name>
    <name evidence="5" type="ORF">UFOPK3733_01647</name>
</gene>
<keyword evidence="3" id="KW-0456">Lyase</keyword>
<protein>
    <submittedName>
        <fullName evidence="5">Unannotated protein</fullName>
    </submittedName>
</protein>
<dbReference type="Gene3D" id="3.90.226.10">
    <property type="entry name" value="2-enoyl-CoA Hydratase, Chain A, domain 1"/>
    <property type="match status" value="1"/>
</dbReference>
<evidence type="ECO:0000256" key="2">
    <source>
        <dbReference type="ARBA" id="ARBA00023098"/>
    </source>
</evidence>
<proteinExistence type="inferred from homology"/>
<evidence type="ECO:0000313" key="4">
    <source>
        <dbReference type="EMBL" id="CAB4323610.1"/>
    </source>
</evidence>
<reference evidence="5" key="1">
    <citation type="submission" date="2020-05" db="EMBL/GenBank/DDBJ databases">
        <authorList>
            <person name="Chiriac C."/>
            <person name="Salcher M."/>
            <person name="Ghai R."/>
            <person name="Kavagutti S V."/>
        </authorList>
    </citation>
    <scope>NUCLEOTIDE SEQUENCE</scope>
</reference>
<sequence length="242" mass="25451">MIHFEQRDHVTFVTIDRPERRNALNHDALAGLDAALRSAANAGSRVLALTGAGGHFCSGADLSGVEDEGFVAALGEVLQGLRRAPFITLAMIDGFALGAGTQLAISCDLRIATATAGFGVPAAKLGLMVDQWTVRRLVALVGQSTARHVLLSTDVMSGQRAFDLGLVHRIGELSDGQEWAAHLATLAPLTLQGLKLGLDEADAFEATTPTYAEAFATAWASADLAEGLAAFGEKRTPRFEGR</sequence>
<dbReference type="PANTHER" id="PTHR11941">
    <property type="entry name" value="ENOYL-COA HYDRATASE-RELATED"/>
    <property type="match status" value="1"/>
</dbReference>
<evidence type="ECO:0000256" key="3">
    <source>
        <dbReference type="ARBA" id="ARBA00023239"/>
    </source>
</evidence>
<dbReference type="EMBL" id="CAFBNC010000098">
    <property type="protein sequence ID" value="CAB4947005.1"/>
    <property type="molecule type" value="Genomic_DNA"/>
</dbReference>
<dbReference type="EMBL" id="CAEMXZ010000057">
    <property type="protein sequence ID" value="CAB4323610.1"/>
    <property type="molecule type" value="Genomic_DNA"/>
</dbReference>
<accession>A0A6J7JUS2</accession>